<dbReference type="OrthoDB" id="9800498at2"/>
<evidence type="ECO:0000256" key="1">
    <source>
        <dbReference type="ARBA" id="ARBA00004651"/>
    </source>
</evidence>
<evidence type="ECO:0000313" key="10">
    <source>
        <dbReference type="Proteomes" id="UP000029507"/>
    </source>
</evidence>
<dbReference type="HOGENOM" id="CLU_086615_3_2_9"/>
<name>A0A089LPX6_9BACL</name>
<protein>
    <submittedName>
        <fullName evidence="9">Monovalent cation/H+ antiporter subunit E</fullName>
    </submittedName>
</protein>
<evidence type="ECO:0000256" key="8">
    <source>
        <dbReference type="SAM" id="Phobius"/>
    </source>
</evidence>
<keyword evidence="5 8" id="KW-0812">Transmembrane</keyword>
<accession>A0A089LPX6</accession>
<keyword evidence="3" id="KW-0050">Antiport</keyword>
<reference evidence="9 10" key="1">
    <citation type="submission" date="2014-08" db="EMBL/GenBank/DDBJ databases">
        <title>Comparative genomics of the Paenibacillus odorifer group.</title>
        <authorList>
            <person name="den Bakker H.C."/>
            <person name="Tsai Y.-C."/>
            <person name="Martin N."/>
            <person name="Korlach J."/>
            <person name="Wiedmann M."/>
        </authorList>
    </citation>
    <scope>NUCLEOTIDE SEQUENCE [LARGE SCALE GENOMIC DNA]</scope>
    <source>
        <strain evidence="9 10">DSM 14472</strain>
    </source>
</reference>
<dbReference type="EMBL" id="CP009286">
    <property type="protein sequence ID" value="AIQ63596.1"/>
    <property type="molecule type" value="Genomic_DNA"/>
</dbReference>
<dbReference type="KEGG" id="pste:PSTEL_11390"/>
<dbReference type="GO" id="GO:0008324">
    <property type="term" value="F:monoatomic cation transmembrane transporter activity"/>
    <property type="evidence" value="ECO:0007669"/>
    <property type="project" value="InterPro"/>
</dbReference>
<evidence type="ECO:0000256" key="7">
    <source>
        <dbReference type="ARBA" id="ARBA00023136"/>
    </source>
</evidence>
<keyword evidence="6 8" id="KW-1133">Transmembrane helix</keyword>
<dbReference type="GO" id="GO:0015297">
    <property type="term" value="F:antiporter activity"/>
    <property type="evidence" value="ECO:0007669"/>
    <property type="project" value="UniProtKB-KW"/>
</dbReference>
<keyword evidence="4" id="KW-1003">Cell membrane</keyword>
<evidence type="ECO:0000256" key="3">
    <source>
        <dbReference type="ARBA" id="ARBA00022449"/>
    </source>
</evidence>
<sequence>MAYQIGLNVLIAVLWMVLNDNWTGGGLTVGYVIGAALLFLFRKFGNQPFYLKRVWAVVKLLGIFSRELVKSGVAVIRNIVRPKLDISPGIFAYETKLTTDWEITILSCLICLTPGTLTLEVSGDKRMLYIHAMDIQDAGYLCEDIRNTFEQAIAEVTAA</sequence>
<evidence type="ECO:0000256" key="6">
    <source>
        <dbReference type="ARBA" id="ARBA00022989"/>
    </source>
</evidence>
<evidence type="ECO:0000313" key="9">
    <source>
        <dbReference type="EMBL" id="AIQ63596.1"/>
    </source>
</evidence>
<dbReference type="PANTHER" id="PTHR34584:SF1">
    <property type="entry name" value="NA(+)_H(+) ANTIPORTER SUBUNIT E1"/>
    <property type="match status" value="1"/>
</dbReference>
<dbReference type="GO" id="GO:0005886">
    <property type="term" value="C:plasma membrane"/>
    <property type="evidence" value="ECO:0007669"/>
    <property type="project" value="UniProtKB-SubCell"/>
</dbReference>
<dbReference type="Proteomes" id="UP000029507">
    <property type="component" value="Chromosome"/>
</dbReference>
<evidence type="ECO:0000256" key="4">
    <source>
        <dbReference type="ARBA" id="ARBA00022475"/>
    </source>
</evidence>
<feature type="transmembrane region" description="Helical" evidence="8">
    <location>
        <begin position="22"/>
        <end position="41"/>
    </location>
</feature>
<dbReference type="AlphaFoldDB" id="A0A089LPX6"/>
<evidence type="ECO:0000256" key="5">
    <source>
        <dbReference type="ARBA" id="ARBA00022692"/>
    </source>
</evidence>
<dbReference type="PIRSF" id="PIRSF019239">
    <property type="entry name" value="MrpE"/>
    <property type="match status" value="1"/>
</dbReference>
<comment type="similarity">
    <text evidence="2">Belongs to the CPA3 antiporters (TC 2.A.63) subunit E family.</text>
</comment>
<keyword evidence="7 8" id="KW-0472">Membrane</keyword>
<dbReference type="RefSeq" id="WP_038695248.1">
    <property type="nucleotide sequence ID" value="NZ_CP009286.1"/>
</dbReference>
<organism evidence="9 10">
    <name type="scientific">Paenibacillus stellifer</name>
    <dbReference type="NCBI Taxonomy" id="169760"/>
    <lineage>
        <taxon>Bacteria</taxon>
        <taxon>Bacillati</taxon>
        <taxon>Bacillota</taxon>
        <taxon>Bacilli</taxon>
        <taxon>Bacillales</taxon>
        <taxon>Paenibacillaceae</taxon>
        <taxon>Paenibacillus</taxon>
    </lineage>
</organism>
<gene>
    <name evidence="9" type="ORF">PSTEL_11390</name>
</gene>
<proteinExistence type="inferred from homology"/>
<dbReference type="STRING" id="169760.PSTEL_11390"/>
<dbReference type="Pfam" id="PF01899">
    <property type="entry name" value="MNHE"/>
    <property type="match status" value="1"/>
</dbReference>
<dbReference type="InterPro" id="IPR002758">
    <property type="entry name" value="Cation_antiport_E"/>
</dbReference>
<dbReference type="PANTHER" id="PTHR34584">
    <property type="entry name" value="NA(+)/H(+) ANTIPORTER SUBUNIT E1"/>
    <property type="match status" value="1"/>
</dbReference>
<evidence type="ECO:0000256" key="2">
    <source>
        <dbReference type="ARBA" id="ARBA00006228"/>
    </source>
</evidence>
<keyword evidence="3" id="KW-0813">Transport</keyword>
<keyword evidence="10" id="KW-1185">Reference proteome</keyword>
<comment type="subcellular location">
    <subcellularLocation>
        <location evidence="1">Cell membrane</location>
        <topology evidence="1">Multi-pass membrane protein</topology>
    </subcellularLocation>
</comment>